<gene>
    <name evidence="1" type="ORF">ACFSW6_07795</name>
</gene>
<proteinExistence type="predicted"/>
<evidence type="ECO:0000313" key="1">
    <source>
        <dbReference type="EMBL" id="MFD2753988.1"/>
    </source>
</evidence>
<comment type="caution">
    <text evidence="1">The sequence shown here is derived from an EMBL/GenBank/DDBJ whole genome shotgun (WGS) entry which is preliminary data.</text>
</comment>
<protein>
    <submittedName>
        <fullName evidence="1">Chaperone modulator CbpM</fullName>
    </submittedName>
</protein>
<reference evidence="2" key="1">
    <citation type="journal article" date="2019" name="Int. J. Syst. Evol. Microbiol.">
        <title>The Global Catalogue of Microorganisms (GCM) 10K type strain sequencing project: providing services to taxonomists for standard genome sequencing and annotation.</title>
        <authorList>
            <consortium name="The Broad Institute Genomics Platform"/>
            <consortium name="The Broad Institute Genome Sequencing Center for Infectious Disease"/>
            <person name="Wu L."/>
            <person name="Ma J."/>
        </authorList>
    </citation>
    <scope>NUCLEOTIDE SEQUENCE [LARGE SCALE GENOMIC DNA]</scope>
    <source>
        <strain evidence="2">TISTR 1906</strain>
    </source>
</reference>
<evidence type="ECO:0000313" key="2">
    <source>
        <dbReference type="Proteomes" id="UP001597463"/>
    </source>
</evidence>
<sequence>MSSTNHYPFYEPAELLDLAALSLQDLARHCRTSPQWVIEHVQTGVIRYDNEDADSPAQITAEQWRFSSQTLVRARRIAQLEHSFDADPQLAALTTDLIEEVHQLRRQLKALKR</sequence>
<keyword evidence="2" id="KW-1185">Reference proteome</keyword>
<dbReference type="EMBL" id="JBHUMV010000003">
    <property type="protein sequence ID" value="MFD2753988.1"/>
    <property type="molecule type" value="Genomic_DNA"/>
</dbReference>
<organism evidence="1 2">
    <name type="scientific">Comamonas terrae</name>
    <dbReference type="NCBI Taxonomy" id="673548"/>
    <lineage>
        <taxon>Bacteria</taxon>
        <taxon>Pseudomonadati</taxon>
        <taxon>Pseudomonadota</taxon>
        <taxon>Betaproteobacteria</taxon>
        <taxon>Burkholderiales</taxon>
        <taxon>Comamonadaceae</taxon>
        <taxon>Comamonas</taxon>
    </lineage>
</organism>
<dbReference type="Proteomes" id="UP001597463">
    <property type="component" value="Unassembled WGS sequence"/>
</dbReference>
<dbReference type="Gene3D" id="1.10.1660.10">
    <property type="match status" value="1"/>
</dbReference>
<dbReference type="RefSeq" id="WP_066470331.1">
    <property type="nucleotide sequence ID" value="NZ_BCNT01000001.1"/>
</dbReference>
<accession>A0ABW5UM51</accession>
<name>A0ABW5UM51_9BURK</name>
<dbReference type="Pfam" id="PF13591">
    <property type="entry name" value="MerR_2"/>
    <property type="match status" value="1"/>
</dbReference>